<proteinExistence type="predicted"/>
<dbReference type="EMBL" id="JPKY01000020">
    <property type="protein sequence ID" value="KFH46380.1"/>
    <property type="molecule type" value="Genomic_DNA"/>
</dbReference>
<evidence type="ECO:0000313" key="2">
    <source>
        <dbReference type="EMBL" id="KFH46380.1"/>
    </source>
</evidence>
<dbReference type="PIRSF" id="PIRSF028846">
    <property type="entry name" value="UCP028846"/>
    <property type="match status" value="1"/>
</dbReference>
<dbReference type="HOGENOM" id="CLU_023537_2_1_1"/>
<dbReference type="PANTHER" id="PTHR31047">
    <property type="entry name" value="MEIOTICALLY UP-REGULATED GENE 157 PROTEIN"/>
    <property type="match status" value="1"/>
</dbReference>
<feature type="chain" id="PRO_5001815558" evidence="1">
    <location>
        <begin position="18"/>
        <end position="508"/>
    </location>
</feature>
<organism evidence="2 3">
    <name type="scientific">Hapsidospora chrysogenum (strain ATCC 11550 / CBS 779.69 / DSM 880 / IAM 14645 / JCM 23072 / IMI 49137)</name>
    <name type="common">Acremonium chrysogenum</name>
    <dbReference type="NCBI Taxonomy" id="857340"/>
    <lineage>
        <taxon>Eukaryota</taxon>
        <taxon>Fungi</taxon>
        <taxon>Dikarya</taxon>
        <taxon>Ascomycota</taxon>
        <taxon>Pezizomycotina</taxon>
        <taxon>Sordariomycetes</taxon>
        <taxon>Hypocreomycetidae</taxon>
        <taxon>Hypocreales</taxon>
        <taxon>Bionectriaceae</taxon>
        <taxon>Hapsidospora</taxon>
    </lineage>
</organism>
<dbReference type="InterPro" id="IPR008313">
    <property type="entry name" value="GH125"/>
</dbReference>
<gene>
    <name evidence="2" type="ORF">ACRE_027870</name>
</gene>
<dbReference type="AlphaFoldDB" id="A0A086TAJ8"/>
<comment type="caution">
    <text evidence="2">The sequence shown here is derived from an EMBL/GenBank/DDBJ whole genome shotgun (WGS) entry which is preliminary data.</text>
</comment>
<dbReference type="InterPro" id="IPR008928">
    <property type="entry name" value="6-hairpin_glycosidase_sf"/>
</dbReference>
<dbReference type="STRING" id="857340.A0A086TAJ8"/>
<dbReference type="OrthoDB" id="7771656at2759"/>
<dbReference type="GO" id="GO:0005975">
    <property type="term" value="P:carbohydrate metabolic process"/>
    <property type="evidence" value="ECO:0007669"/>
    <property type="project" value="InterPro"/>
</dbReference>
<keyword evidence="3" id="KW-1185">Reference proteome</keyword>
<dbReference type="GO" id="GO:0003824">
    <property type="term" value="F:catalytic activity"/>
    <property type="evidence" value="ECO:0007669"/>
    <property type="project" value="UniProtKB-ARBA"/>
</dbReference>
<dbReference type="SUPFAM" id="SSF48208">
    <property type="entry name" value="Six-hairpin glycosidases"/>
    <property type="match status" value="1"/>
</dbReference>
<dbReference type="SMART" id="SM01149">
    <property type="entry name" value="DUF1237"/>
    <property type="match status" value="1"/>
</dbReference>
<keyword evidence="1" id="KW-0732">Signal</keyword>
<dbReference type="Gene3D" id="1.50.10.10">
    <property type="match status" value="1"/>
</dbReference>
<name>A0A086TAJ8_HAPC1</name>
<evidence type="ECO:0000256" key="1">
    <source>
        <dbReference type="SAM" id="SignalP"/>
    </source>
</evidence>
<accession>A0A086TAJ8</accession>
<protein>
    <submittedName>
        <fullName evidence="2">Uncharacterized protein</fullName>
    </submittedName>
</protein>
<evidence type="ECO:0000313" key="3">
    <source>
        <dbReference type="Proteomes" id="UP000029964"/>
    </source>
</evidence>
<dbReference type="InterPro" id="IPR012341">
    <property type="entry name" value="6hp_glycosidase-like_sf"/>
</dbReference>
<dbReference type="PANTHER" id="PTHR31047:SF1">
    <property type="entry name" value="DUF1237 DOMAIN-CONTAINING PROTEIN"/>
    <property type="match status" value="1"/>
</dbReference>
<dbReference type="Proteomes" id="UP000029964">
    <property type="component" value="Unassembled WGS sequence"/>
</dbReference>
<sequence length="508" mass="56913">MRLPVFFVSLAASAALAQQCPEDLVRYFSQRNEPFSPGAYEYPYQRIPEDCRTYKVPAIERVINEAKNNTIADPDLHWLFANTWPSTVDTTVKWTGYSADNPKEELAFIITGDINAMWMRDSSNQLQSYKAVLSSSDDKVAKLFRGAINLQARYMRRSPYCNAFQPPPESGIPPTFDHADGDVVKPEYDPDFVFECKYEIDSLAAFLQLSYDYYHATDDAAFFAEFSWKEAVRSILDVSKGLMEGTYAEDGSINASPYTWARKSTASTETVANKGTGEPVNGNIGLVRSFFRPSDDSCIFQYFIPGNMMLARYLKATADIMDTIDEGMATEMRDMATGIEDAIEEHAIVQHPKFGKVYAYEVNGFGSHSLMDDANLPSLLSIPHLGFKGNDDPIYKNTRDFVLSRWNPYFAYGPVINATGGPHLGPGNGWPMGVITQILTSDDDDEIVGGIRQLMGSTSGLGLMHETVNSHDETVWTRPWFAWTNGLFGQMILDLADRKPHLLKKSYQ</sequence>
<reference evidence="3" key="1">
    <citation type="journal article" date="2014" name="Genome Announc.">
        <title>Genome sequence and annotation of Acremonium chrysogenum, producer of the beta-lactam antibiotic cephalosporin C.</title>
        <authorList>
            <person name="Terfehr D."/>
            <person name="Dahlmann T.A."/>
            <person name="Specht T."/>
            <person name="Zadra I."/>
            <person name="Kuernsteiner H."/>
            <person name="Kueck U."/>
        </authorList>
    </citation>
    <scope>NUCLEOTIDE SEQUENCE [LARGE SCALE GENOMIC DNA]</scope>
    <source>
        <strain evidence="3">ATCC 11550 / CBS 779.69 / DSM 880 / IAM 14645 / JCM 23072 / IMI 49137</strain>
    </source>
</reference>
<dbReference type="Pfam" id="PF06824">
    <property type="entry name" value="Glyco_hydro_125"/>
    <property type="match status" value="1"/>
</dbReference>
<feature type="signal peptide" evidence="1">
    <location>
        <begin position="1"/>
        <end position="17"/>
    </location>
</feature>